<keyword evidence="2" id="KW-1185">Reference proteome</keyword>
<dbReference type="GO" id="GO:0019674">
    <property type="term" value="P:NAD+ metabolic process"/>
    <property type="evidence" value="ECO:0007669"/>
    <property type="project" value="InterPro"/>
</dbReference>
<dbReference type="Gene3D" id="2.60.200.30">
    <property type="entry name" value="Probable inorganic polyphosphate/atp-NAD kinase, domain 2"/>
    <property type="match status" value="1"/>
</dbReference>
<dbReference type="SUPFAM" id="SSF111331">
    <property type="entry name" value="NAD kinase/diacylglycerol kinase-like"/>
    <property type="match status" value="1"/>
</dbReference>
<dbReference type="InterPro" id="IPR017438">
    <property type="entry name" value="ATP-NAD_kinase_N"/>
</dbReference>
<gene>
    <name evidence="1" type="ORF">FEE95_21350</name>
</gene>
<accession>A0A5S3PDL6</accession>
<dbReference type="GO" id="GO:0003951">
    <property type="term" value="F:NAD+ kinase activity"/>
    <property type="evidence" value="ECO:0007669"/>
    <property type="project" value="InterPro"/>
</dbReference>
<dbReference type="OrthoDB" id="1889537at2"/>
<dbReference type="InterPro" id="IPR016064">
    <property type="entry name" value="NAD/diacylglycerol_kinase_sf"/>
</dbReference>
<comment type="caution">
    <text evidence="1">The sequence shown here is derived from an EMBL/GenBank/DDBJ whole genome shotgun (WGS) entry which is preliminary data.</text>
</comment>
<reference evidence="1 2" key="1">
    <citation type="submission" date="2019-05" db="EMBL/GenBank/DDBJ databases">
        <authorList>
            <person name="Zhang J.-Y."/>
            <person name="Feg X."/>
            <person name="Du Z.-J."/>
        </authorList>
    </citation>
    <scope>NUCLEOTIDE SEQUENCE [LARGE SCALE GENOMIC DNA]</scope>
    <source>
        <strain evidence="1 2">RZ26</strain>
    </source>
</reference>
<dbReference type="PANTHER" id="PTHR13158:SF5">
    <property type="entry name" value="NAD KINASE 2, MITOCHONDRIAL"/>
    <property type="match status" value="1"/>
</dbReference>
<evidence type="ECO:0000313" key="1">
    <source>
        <dbReference type="EMBL" id="TMM51966.1"/>
    </source>
</evidence>
<name>A0A5S3PDL6_9FLAO</name>
<dbReference type="RefSeq" id="WP_138660084.1">
    <property type="nucleotide sequence ID" value="NZ_VATY01000007.1"/>
</dbReference>
<dbReference type="InterPro" id="IPR017437">
    <property type="entry name" value="ATP-NAD_kinase_PpnK-typ_C"/>
</dbReference>
<dbReference type="Gene3D" id="3.40.50.10330">
    <property type="entry name" value="Probable inorganic polyphosphate/atp-NAD kinase, domain 1"/>
    <property type="match status" value="1"/>
</dbReference>
<protein>
    <submittedName>
        <fullName evidence="1">Sugar kinase</fullName>
    </submittedName>
</protein>
<proteinExistence type="predicted"/>
<keyword evidence="1" id="KW-0418">Kinase</keyword>
<evidence type="ECO:0000313" key="2">
    <source>
        <dbReference type="Proteomes" id="UP000310314"/>
    </source>
</evidence>
<keyword evidence="1" id="KW-0808">Transferase</keyword>
<organism evidence="1 2">
    <name type="scientific">Maribacter algarum</name>
    <name type="common">ex Zhang et al. 2020</name>
    <dbReference type="NCBI Taxonomy" id="2578118"/>
    <lineage>
        <taxon>Bacteria</taxon>
        <taxon>Pseudomonadati</taxon>
        <taxon>Bacteroidota</taxon>
        <taxon>Flavobacteriia</taxon>
        <taxon>Flavobacteriales</taxon>
        <taxon>Flavobacteriaceae</taxon>
        <taxon>Maribacter</taxon>
    </lineage>
</organism>
<sequence>MELDKVIVIRDKTRLEQLIERFNSKAQAKFYLERSGEDFGFYEKEHDTFYNSLSEVEKAISTSFKHKVLFRSFLPTYMFAEGDLIVVIGQDGLVANTAKYINGLPMVAVNPDAERYDGVLLPHNPETFLTAIKNFVHGNHTSKMVTMAKATMNDGQSLLAFNDFYIGAASHVSSRYSLEFGGKRESQSSSGVLVSTGAGSTGWISSVFNMTNNINSYFYNQKREFDSGVDWEDDKLLFVVREPFLSKMSQIGLGYGTITRGKTLKIESKMPTKGVIFSDGIESDFLNFNSGSIAEISIAKEKANLIV</sequence>
<dbReference type="Proteomes" id="UP000310314">
    <property type="component" value="Unassembled WGS sequence"/>
</dbReference>
<dbReference type="PANTHER" id="PTHR13158">
    <property type="match status" value="1"/>
</dbReference>
<dbReference type="AlphaFoldDB" id="A0A5S3PDL6"/>
<dbReference type="EMBL" id="VATY01000007">
    <property type="protein sequence ID" value="TMM51966.1"/>
    <property type="molecule type" value="Genomic_DNA"/>
</dbReference>